<keyword evidence="3" id="KW-0274">FAD</keyword>
<dbReference type="Proteomes" id="UP000076837">
    <property type="component" value="Unassembled WGS sequence"/>
</dbReference>
<feature type="transmembrane region" description="Helical" evidence="6">
    <location>
        <begin position="20"/>
        <end position="40"/>
    </location>
</feature>
<dbReference type="InterPro" id="IPR005123">
    <property type="entry name" value="Oxoglu/Fe-dep_dioxygenase_dom"/>
</dbReference>
<protein>
    <submittedName>
        <fullName evidence="8">Oxidoreductase</fullName>
    </submittedName>
</protein>
<dbReference type="SUPFAM" id="SSF51905">
    <property type="entry name" value="FAD/NAD(P)-binding domain"/>
    <property type="match status" value="1"/>
</dbReference>
<dbReference type="Pfam" id="PF03171">
    <property type="entry name" value="2OG-FeII_Oxy"/>
    <property type="match status" value="1"/>
</dbReference>
<dbReference type="PANTHER" id="PTHR13789">
    <property type="entry name" value="MONOOXYGENASE"/>
    <property type="match status" value="1"/>
</dbReference>
<name>A0A163I2P7_DIDRA</name>
<dbReference type="Pfam" id="PF01494">
    <property type="entry name" value="FAD_binding_3"/>
    <property type="match status" value="1"/>
</dbReference>
<gene>
    <name evidence="8" type="ORF">ST47_g3273</name>
</gene>
<comment type="similarity">
    <text evidence="1">Belongs to the paxM FAD-dependent monooxygenase family.</text>
</comment>
<dbReference type="GO" id="GO:0004497">
    <property type="term" value="F:monooxygenase activity"/>
    <property type="evidence" value="ECO:0007669"/>
    <property type="project" value="UniProtKB-KW"/>
</dbReference>
<dbReference type="Pfam" id="PF14226">
    <property type="entry name" value="DIOX_N"/>
    <property type="match status" value="1"/>
</dbReference>
<dbReference type="InterPro" id="IPR026992">
    <property type="entry name" value="DIOX_N"/>
</dbReference>
<dbReference type="STRING" id="5454.A0A163I2P7"/>
<evidence type="ECO:0000313" key="9">
    <source>
        <dbReference type="Proteomes" id="UP000076837"/>
    </source>
</evidence>
<evidence type="ECO:0000256" key="5">
    <source>
        <dbReference type="ARBA" id="ARBA00023033"/>
    </source>
</evidence>
<dbReference type="InterPro" id="IPR050493">
    <property type="entry name" value="FAD-dep_Monooxygenase_BioMet"/>
</dbReference>
<dbReference type="InterPro" id="IPR044861">
    <property type="entry name" value="IPNS-like_FE2OG_OXY"/>
</dbReference>
<dbReference type="InterPro" id="IPR036188">
    <property type="entry name" value="FAD/NAD-bd_sf"/>
</dbReference>
<feature type="domain" description="Fe2OG dioxygenase" evidence="7">
    <location>
        <begin position="633"/>
        <end position="744"/>
    </location>
</feature>
<dbReference type="Gene3D" id="2.60.120.330">
    <property type="entry name" value="B-lactam Antibiotic, Isopenicillin N Synthase, Chain"/>
    <property type="match status" value="1"/>
</dbReference>
<evidence type="ECO:0000256" key="4">
    <source>
        <dbReference type="ARBA" id="ARBA00023002"/>
    </source>
</evidence>
<reference evidence="8 9" key="1">
    <citation type="journal article" date="2016" name="Sci. Rep.">
        <title>Draft genome sequencing and secretome analysis of fungal phytopathogen Ascochyta rabiei provides insight into the necrotrophic effector repertoire.</title>
        <authorList>
            <person name="Verma S."/>
            <person name="Gazara R.K."/>
            <person name="Nizam S."/>
            <person name="Parween S."/>
            <person name="Chattopadhyay D."/>
            <person name="Verma P.K."/>
        </authorList>
    </citation>
    <scope>NUCLEOTIDE SEQUENCE [LARGE SCALE GENOMIC DNA]</scope>
    <source>
        <strain evidence="8 9">ArDII</strain>
    </source>
</reference>
<keyword evidence="5" id="KW-0503">Monooxygenase</keyword>
<dbReference type="SUPFAM" id="SSF51197">
    <property type="entry name" value="Clavaminate synthase-like"/>
    <property type="match status" value="1"/>
</dbReference>
<dbReference type="PANTHER" id="PTHR13789:SF242">
    <property type="entry name" value="FAD-BINDING DOMAIN-CONTAINING PROTEIN"/>
    <property type="match status" value="1"/>
</dbReference>
<dbReference type="AlphaFoldDB" id="A0A163I2P7"/>
<evidence type="ECO:0000313" key="8">
    <source>
        <dbReference type="EMBL" id="KZM25575.1"/>
    </source>
</evidence>
<evidence type="ECO:0000256" key="2">
    <source>
        <dbReference type="ARBA" id="ARBA00022630"/>
    </source>
</evidence>
<keyword evidence="6" id="KW-0472">Membrane</keyword>
<keyword evidence="6" id="KW-1133">Transmembrane helix</keyword>
<evidence type="ECO:0000256" key="1">
    <source>
        <dbReference type="ARBA" id="ARBA00007992"/>
    </source>
</evidence>
<dbReference type="FunFam" id="3.50.50.60:FF:000115">
    <property type="entry name" value="Salicylate hydroxylase, putative"/>
    <property type="match status" value="1"/>
</dbReference>
<dbReference type="GO" id="GO:0044283">
    <property type="term" value="P:small molecule biosynthetic process"/>
    <property type="evidence" value="ECO:0007669"/>
    <property type="project" value="UniProtKB-ARBA"/>
</dbReference>
<organism evidence="8 9">
    <name type="scientific">Didymella rabiei</name>
    <name type="common">Chickpea ascochyta blight fungus</name>
    <name type="synonym">Mycosphaerella rabiei</name>
    <dbReference type="NCBI Taxonomy" id="5454"/>
    <lineage>
        <taxon>Eukaryota</taxon>
        <taxon>Fungi</taxon>
        <taxon>Dikarya</taxon>
        <taxon>Ascomycota</taxon>
        <taxon>Pezizomycotina</taxon>
        <taxon>Dothideomycetes</taxon>
        <taxon>Pleosporomycetidae</taxon>
        <taxon>Pleosporales</taxon>
        <taxon>Pleosporineae</taxon>
        <taxon>Didymellaceae</taxon>
        <taxon>Ascochyta</taxon>
    </lineage>
</organism>
<keyword evidence="9" id="KW-1185">Reference proteome</keyword>
<comment type="caution">
    <text evidence="8">The sequence shown here is derived from an EMBL/GenBank/DDBJ whole genome shotgun (WGS) entry which is preliminary data.</text>
</comment>
<proteinExistence type="inferred from homology"/>
<dbReference type="PRINTS" id="PR00420">
    <property type="entry name" value="RNGMNOXGNASE"/>
</dbReference>
<dbReference type="Gene3D" id="3.50.50.60">
    <property type="entry name" value="FAD/NAD(P)-binding domain"/>
    <property type="match status" value="1"/>
</dbReference>
<dbReference type="InterPro" id="IPR002938">
    <property type="entry name" value="FAD-bd"/>
</dbReference>
<evidence type="ECO:0000256" key="3">
    <source>
        <dbReference type="ARBA" id="ARBA00022827"/>
    </source>
</evidence>
<keyword evidence="4" id="KW-0560">Oxidoreductase</keyword>
<dbReference type="InterPro" id="IPR027443">
    <property type="entry name" value="IPNS-like_sf"/>
</dbReference>
<sequence length="788" mass="88072">MAPSKPEVIQQKQRDAASKLDVIVVGAGLGGLGAAISILLEGHNVQILEVAAEIGEIGAGIQCLPNSTRVLISWGLEDALSKLATTPRLCNMIGWKGQKISEMDFHEYEAQCGTPFWDFHRANLHMALLERAIELGAKLTTNSRVVDIEYESSGDSTRAIAVCSDGKRHMADLVVGADGINSKCREILLGHEDPPLLTGDLAYRLLLDTEQMVKDPELRSFVEDPQVNYWIGPDAHAVNYVLRGGKLFNMVLLVPDDMPAGANTLAGNVEEMRALYADWDPRIPKLLALCKDVFKWRLMIRPGLDPTWSHPSAAFTILGDAAHATLPYLASGAGMSIEDGHVLGLCLGAIKNKSTFEKKKALNIYERCRRERTERVVSRGNRQQYLYHVHDGEEQQERDRLLGEFAKFNGKGKIEREQYEAAGLDVEMDPLAWRWGGVGSWLLTYVCEEDVKRRTAEVEAEEKSPIPRTRHKSAMSGPADIAVVSFDRFIHGDDDDRRAVAKQLYNAFSTVGWVYLKDHGIPQARVDEIFSLAKTFFDQPLQEKLRWRLQDAELNQGYTADGDEANGGVDHKECYEHRRFANPCCPADADLPDFRKTVDDFYAQCLSLGLNVLKCLAIAMDLGENFFENITKRADPQLRLLHYPAIEKKIVEQQGHARIIPHTDFGLCTLLFQDSVGGLEVDPFHTGDFKPALPVSGTVLINIADLMQRLTNDRCRSTMHRVVSPQMSGDMLPSRYSMPFFIHPDPEAMIDPIIKEKGEVKRYEPVNAGEWRIYNTRKNYTSLSAAAA</sequence>
<evidence type="ECO:0000256" key="6">
    <source>
        <dbReference type="SAM" id="Phobius"/>
    </source>
</evidence>
<accession>A0A163I2P7</accession>
<keyword evidence="6" id="KW-0812">Transmembrane</keyword>
<dbReference type="GO" id="GO:0071949">
    <property type="term" value="F:FAD binding"/>
    <property type="evidence" value="ECO:0007669"/>
    <property type="project" value="InterPro"/>
</dbReference>
<dbReference type="PROSITE" id="PS51471">
    <property type="entry name" value="FE2OG_OXY"/>
    <property type="match status" value="1"/>
</dbReference>
<dbReference type="EMBL" id="JYNV01000124">
    <property type="protein sequence ID" value="KZM25575.1"/>
    <property type="molecule type" value="Genomic_DNA"/>
</dbReference>
<evidence type="ECO:0000259" key="7">
    <source>
        <dbReference type="PROSITE" id="PS51471"/>
    </source>
</evidence>
<dbReference type="SUPFAM" id="SSF54373">
    <property type="entry name" value="FAD-linked reductases, C-terminal domain"/>
    <property type="match status" value="1"/>
</dbReference>
<keyword evidence="2" id="KW-0285">Flavoprotein</keyword>